<dbReference type="Pfam" id="PF02104">
    <property type="entry name" value="SURF1"/>
    <property type="match status" value="1"/>
</dbReference>
<keyword evidence="6" id="KW-1003">Cell membrane</keyword>
<evidence type="ECO:0000256" key="3">
    <source>
        <dbReference type="ARBA" id="ARBA00022692"/>
    </source>
</evidence>
<dbReference type="GO" id="GO:0005886">
    <property type="term" value="C:plasma membrane"/>
    <property type="evidence" value="ECO:0007669"/>
    <property type="project" value="UniProtKB-SubCell"/>
</dbReference>
<dbReference type="PANTHER" id="PTHR23427:SF2">
    <property type="entry name" value="SURFEIT LOCUS PROTEIN 1"/>
    <property type="match status" value="1"/>
</dbReference>
<keyword evidence="3 6" id="KW-0812">Transmembrane</keyword>
<dbReference type="PROSITE" id="PS51257">
    <property type="entry name" value="PROKAR_LIPOPROTEIN"/>
    <property type="match status" value="1"/>
</dbReference>
<keyword evidence="5 6" id="KW-0472">Membrane</keyword>
<organism evidence="7 8">
    <name type="scientific">Methylocella tundrae</name>
    <dbReference type="NCBI Taxonomy" id="227605"/>
    <lineage>
        <taxon>Bacteria</taxon>
        <taxon>Pseudomonadati</taxon>
        <taxon>Pseudomonadota</taxon>
        <taxon>Alphaproteobacteria</taxon>
        <taxon>Hyphomicrobiales</taxon>
        <taxon>Beijerinckiaceae</taxon>
        <taxon>Methylocella</taxon>
    </lineage>
</organism>
<dbReference type="RefSeq" id="WP_244605671.1">
    <property type="nucleotide sequence ID" value="NZ_CP139089.1"/>
</dbReference>
<reference evidence="7 8" key="1">
    <citation type="submission" date="2019-03" db="EMBL/GenBank/DDBJ databases">
        <authorList>
            <person name="Kox A.R. M."/>
        </authorList>
    </citation>
    <scope>NUCLEOTIDE SEQUENCE [LARGE SCALE GENOMIC DNA]</scope>
    <source>
        <strain evidence="7">MTUNDRAET4 annotated genome</strain>
    </source>
</reference>
<dbReference type="InterPro" id="IPR045214">
    <property type="entry name" value="Surf1/Surf4"/>
</dbReference>
<dbReference type="PANTHER" id="PTHR23427">
    <property type="entry name" value="SURFEIT LOCUS PROTEIN"/>
    <property type="match status" value="1"/>
</dbReference>
<comment type="similarity">
    <text evidence="2 6">Belongs to the SURF1 family.</text>
</comment>
<evidence type="ECO:0000256" key="2">
    <source>
        <dbReference type="ARBA" id="ARBA00007165"/>
    </source>
</evidence>
<evidence type="ECO:0000256" key="6">
    <source>
        <dbReference type="RuleBase" id="RU363076"/>
    </source>
</evidence>
<evidence type="ECO:0000256" key="5">
    <source>
        <dbReference type="ARBA" id="ARBA00023136"/>
    </source>
</evidence>
<evidence type="ECO:0000313" key="7">
    <source>
        <dbReference type="EMBL" id="VFU07436.1"/>
    </source>
</evidence>
<evidence type="ECO:0000256" key="1">
    <source>
        <dbReference type="ARBA" id="ARBA00004370"/>
    </source>
</evidence>
<evidence type="ECO:0000313" key="8">
    <source>
        <dbReference type="Proteomes" id="UP000294360"/>
    </source>
</evidence>
<name>A0A4U8Z073_METTU</name>
<dbReference type="CDD" id="cd06662">
    <property type="entry name" value="SURF1"/>
    <property type="match status" value="1"/>
</dbReference>
<dbReference type="AlphaFoldDB" id="A0A4U8Z073"/>
<accession>A0A4U8Z073</accession>
<dbReference type="KEGG" id="mtun:MTUNDRAET4_0543"/>
<dbReference type="EMBL" id="LR536450">
    <property type="protein sequence ID" value="VFU07436.1"/>
    <property type="molecule type" value="Genomic_DNA"/>
</dbReference>
<dbReference type="PROSITE" id="PS50895">
    <property type="entry name" value="SURF1"/>
    <property type="match status" value="1"/>
</dbReference>
<dbReference type="InterPro" id="IPR002994">
    <property type="entry name" value="Surf1/Shy1"/>
</dbReference>
<comment type="subcellular location">
    <subcellularLocation>
        <location evidence="6">Cell membrane</location>
        <topology evidence="6">Multi-pass membrane protein</topology>
    </subcellularLocation>
    <subcellularLocation>
        <location evidence="1">Membrane</location>
    </subcellularLocation>
</comment>
<evidence type="ECO:0000256" key="4">
    <source>
        <dbReference type="ARBA" id="ARBA00022989"/>
    </source>
</evidence>
<keyword evidence="4 6" id="KW-1133">Transmembrane helix</keyword>
<protein>
    <recommendedName>
        <fullName evidence="6">SURF1-like protein</fullName>
    </recommendedName>
</protein>
<dbReference type="Proteomes" id="UP000294360">
    <property type="component" value="Chromosome"/>
</dbReference>
<feature type="transmembrane region" description="Helical" evidence="6">
    <location>
        <begin position="12"/>
        <end position="33"/>
    </location>
</feature>
<feature type="transmembrane region" description="Helical" evidence="6">
    <location>
        <begin position="222"/>
        <end position="241"/>
    </location>
</feature>
<sequence length="244" mass="26588">MTRTLTKERPAGLLWPAIATLLGCAFLTALGVWQLHRLAWKEGLIAQIEARAKAPPSALPPESQWAQLRPDDYEYRHVELTGVFDNGKEALIFRPAGGAARQPGYLVLTPLRLDSGAYVIVNRGFAPLDRKDPGSRPQGQVEGETHVTGLMRQPESRNLFTPADHPETGAYFTRDPALIAAHFGLSPAAPFSIDADAAPIPGGWPQGGATELVFPNNHLSYALTWFGLAFALVAVFVVFAWQNR</sequence>
<gene>
    <name evidence="7" type="ORF">MTUNDRAET4_0543</name>
</gene>
<proteinExistence type="inferred from homology"/>